<dbReference type="InterPro" id="IPR023765">
    <property type="entry name" value="SBP_5_CS"/>
</dbReference>
<dbReference type="Proteomes" id="UP000831880">
    <property type="component" value="Chromosome"/>
</dbReference>
<dbReference type="PANTHER" id="PTHR30290:SF9">
    <property type="entry name" value="OLIGOPEPTIDE-BINDING PROTEIN APPA"/>
    <property type="match status" value="1"/>
</dbReference>
<gene>
    <name evidence="6" type="ORF">MUO14_07345</name>
</gene>
<feature type="domain" description="Solute-binding protein family 5" evidence="5">
    <location>
        <begin position="62"/>
        <end position="410"/>
    </location>
</feature>
<dbReference type="InterPro" id="IPR000914">
    <property type="entry name" value="SBP_5_dom"/>
</dbReference>
<reference evidence="6 7" key="1">
    <citation type="submission" date="2022-04" db="EMBL/GenBank/DDBJ databases">
        <title>Halobacillus sp. isolated from saltern.</title>
        <authorList>
            <person name="Won M."/>
            <person name="Lee C.-M."/>
            <person name="Woen H.-Y."/>
            <person name="Kwon S.-W."/>
        </authorList>
    </citation>
    <scope>NUCLEOTIDE SEQUENCE [LARGE SCALE GENOMIC DNA]</scope>
    <source>
        <strain evidence="6 7">SSTM10-2</strain>
    </source>
</reference>
<evidence type="ECO:0000256" key="3">
    <source>
        <dbReference type="ARBA" id="ARBA00022448"/>
    </source>
</evidence>
<keyword evidence="7" id="KW-1185">Reference proteome</keyword>
<dbReference type="InterPro" id="IPR039424">
    <property type="entry name" value="SBP_5"/>
</dbReference>
<comment type="subcellular location">
    <subcellularLocation>
        <location evidence="1">Cell membrane</location>
        <topology evidence="1">Lipid-anchor</topology>
    </subcellularLocation>
</comment>
<dbReference type="PANTHER" id="PTHR30290">
    <property type="entry name" value="PERIPLASMIC BINDING COMPONENT OF ABC TRANSPORTER"/>
    <property type="match status" value="1"/>
</dbReference>
<sequence>MLAACSSSSADNAETEQDKKDHLILAVGGEPEDGFDPTTGWGRYGSPLFQSTLLKRDKEFTIQNDLATGYDVSENRLVWTVKIRDDVSFSDGEPLTAEDIAFTFETAATSSSVIDLTNLEKVEMVDPYTVKFFLKQPQSTFVHSLVSTGIVPKHVYNENYNENPIGSGPYMLEQWDKGQQLIVKANPEYYGEEPYFKKLTFLFLSEDAAFAAANAGEVDIAAISPAFANQDVPGMDLKALDSVDNRGVMFPTVPEGGKTEQGLPIGNDVTADLAIRKAINIGIDRQSLVDGVLAGYGTPAYTENDGLPWWNPETVIEGGNLERAGKILKDAGWQKSEKGILKKNGLEATFKLLYPAGDQIRQSLSITLADMMEPLGIIIKAEGKSWNEIERMQHSTPVMMGFGNYNPIESFNLFSSSTQGEGWLNAGFYSNPTVDKYMEQALAASSEAEAIQYWQKAQWDGETGYSVKGDAAWAWLVNLKHLYLVKEGLDIGEQKVHPHGHGWPITDVITQWHWEK</sequence>
<dbReference type="CDD" id="cd08518">
    <property type="entry name" value="PBP2_NikA_DppA_OppA_like_19"/>
    <property type="match status" value="1"/>
</dbReference>
<dbReference type="PROSITE" id="PS01040">
    <property type="entry name" value="SBP_BACTERIAL_5"/>
    <property type="match status" value="1"/>
</dbReference>
<evidence type="ECO:0000259" key="5">
    <source>
        <dbReference type="Pfam" id="PF00496"/>
    </source>
</evidence>
<evidence type="ECO:0000256" key="4">
    <source>
        <dbReference type="ARBA" id="ARBA00022729"/>
    </source>
</evidence>
<keyword evidence="3" id="KW-0813">Transport</keyword>
<keyword evidence="4" id="KW-0732">Signal</keyword>
<dbReference type="SUPFAM" id="SSF53850">
    <property type="entry name" value="Periplasmic binding protein-like II"/>
    <property type="match status" value="1"/>
</dbReference>
<dbReference type="EMBL" id="CP095074">
    <property type="protein sequence ID" value="UOQ95637.1"/>
    <property type="molecule type" value="Genomic_DNA"/>
</dbReference>
<organism evidence="6 7">
    <name type="scientific">Halobacillus shinanisalinarum</name>
    <dbReference type="NCBI Taxonomy" id="2932258"/>
    <lineage>
        <taxon>Bacteria</taxon>
        <taxon>Bacillati</taxon>
        <taxon>Bacillota</taxon>
        <taxon>Bacilli</taxon>
        <taxon>Bacillales</taxon>
        <taxon>Bacillaceae</taxon>
        <taxon>Halobacillus</taxon>
    </lineage>
</organism>
<evidence type="ECO:0000256" key="2">
    <source>
        <dbReference type="ARBA" id="ARBA00005695"/>
    </source>
</evidence>
<name>A0ABY4H595_9BACI</name>
<evidence type="ECO:0000313" key="6">
    <source>
        <dbReference type="EMBL" id="UOQ95637.1"/>
    </source>
</evidence>
<accession>A0ABY4H595</accession>
<dbReference type="Gene3D" id="3.40.190.10">
    <property type="entry name" value="Periplasmic binding protein-like II"/>
    <property type="match status" value="1"/>
</dbReference>
<dbReference type="PIRSF" id="PIRSF002741">
    <property type="entry name" value="MppA"/>
    <property type="match status" value="1"/>
</dbReference>
<evidence type="ECO:0000313" key="7">
    <source>
        <dbReference type="Proteomes" id="UP000831880"/>
    </source>
</evidence>
<evidence type="ECO:0000256" key="1">
    <source>
        <dbReference type="ARBA" id="ARBA00004193"/>
    </source>
</evidence>
<proteinExistence type="inferred from homology"/>
<dbReference type="Pfam" id="PF00496">
    <property type="entry name" value="SBP_bac_5"/>
    <property type="match status" value="1"/>
</dbReference>
<dbReference type="Gene3D" id="3.10.105.10">
    <property type="entry name" value="Dipeptide-binding Protein, Domain 3"/>
    <property type="match status" value="1"/>
</dbReference>
<comment type="similarity">
    <text evidence="2">Belongs to the bacterial solute-binding protein 5 family.</text>
</comment>
<dbReference type="InterPro" id="IPR030678">
    <property type="entry name" value="Peptide/Ni-bd"/>
</dbReference>
<protein>
    <submittedName>
        <fullName evidence="6">ABC transporter substrate-binding protein</fullName>
    </submittedName>
</protein>